<proteinExistence type="predicted"/>
<evidence type="ECO:0000256" key="1">
    <source>
        <dbReference type="SAM" id="SignalP"/>
    </source>
</evidence>
<dbReference type="EMBL" id="JARGDH010000002">
    <property type="protein sequence ID" value="KAL0276350.1"/>
    <property type="molecule type" value="Genomic_DNA"/>
</dbReference>
<evidence type="ECO:0000313" key="2">
    <source>
        <dbReference type="EMBL" id="KAL0276350.1"/>
    </source>
</evidence>
<gene>
    <name evidence="2" type="ORF">PYX00_003940</name>
</gene>
<protein>
    <submittedName>
        <fullName evidence="2">Uncharacterized protein</fullName>
    </submittedName>
</protein>
<name>A0AAW2I1X8_9NEOP</name>
<keyword evidence="1" id="KW-0732">Signal</keyword>
<accession>A0AAW2I1X8</accession>
<organism evidence="2">
    <name type="scientific">Menopon gallinae</name>
    <name type="common">poultry shaft louse</name>
    <dbReference type="NCBI Taxonomy" id="328185"/>
    <lineage>
        <taxon>Eukaryota</taxon>
        <taxon>Metazoa</taxon>
        <taxon>Ecdysozoa</taxon>
        <taxon>Arthropoda</taxon>
        <taxon>Hexapoda</taxon>
        <taxon>Insecta</taxon>
        <taxon>Pterygota</taxon>
        <taxon>Neoptera</taxon>
        <taxon>Paraneoptera</taxon>
        <taxon>Psocodea</taxon>
        <taxon>Troctomorpha</taxon>
        <taxon>Phthiraptera</taxon>
        <taxon>Amblycera</taxon>
        <taxon>Menoponidae</taxon>
        <taxon>Menopon</taxon>
    </lineage>
</organism>
<sequence length="82" mass="9426">MSKVLSFFLLMVLQFLLIEGNTIPRGKLEVCPPGTFADENGKCTERLSSSYWEDLFSFCLPVIMKTDRNKACKQNKIFYPLL</sequence>
<feature type="signal peptide" evidence="1">
    <location>
        <begin position="1"/>
        <end position="20"/>
    </location>
</feature>
<feature type="chain" id="PRO_5043632329" evidence="1">
    <location>
        <begin position="21"/>
        <end position="82"/>
    </location>
</feature>
<comment type="caution">
    <text evidence="2">The sequence shown here is derived from an EMBL/GenBank/DDBJ whole genome shotgun (WGS) entry which is preliminary data.</text>
</comment>
<reference evidence="2" key="1">
    <citation type="journal article" date="2024" name="Gigascience">
        <title>Chromosome-level genome of the poultry shaft louse Menopon gallinae provides insight into the host-switching and adaptive evolution of parasitic lice.</title>
        <authorList>
            <person name="Xu Y."/>
            <person name="Ma L."/>
            <person name="Liu S."/>
            <person name="Liang Y."/>
            <person name="Liu Q."/>
            <person name="He Z."/>
            <person name="Tian L."/>
            <person name="Duan Y."/>
            <person name="Cai W."/>
            <person name="Li H."/>
            <person name="Song F."/>
        </authorList>
    </citation>
    <scope>NUCLEOTIDE SEQUENCE</scope>
    <source>
        <strain evidence="2">Cailab_2023a</strain>
    </source>
</reference>
<dbReference type="AlphaFoldDB" id="A0AAW2I1X8"/>